<accession>A8MC16</accession>
<dbReference type="AlphaFoldDB" id="A8MC16"/>
<dbReference type="PANTHER" id="PTHR42949">
    <property type="entry name" value="ANAEROBIC GLYCEROL-3-PHOSPHATE DEHYDROGENASE SUBUNIT B"/>
    <property type="match status" value="1"/>
</dbReference>
<dbReference type="Gene3D" id="3.50.50.60">
    <property type="entry name" value="FAD/NAD(P)-binding domain"/>
    <property type="match status" value="1"/>
</dbReference>
<dbReference type="RefSeq" id="WP_012187019.1">
    <property type="nucleotide sequence ID" value="NC_009954.1"/>
</dbReference>
<dbReference type="InterPro" id="IPR036188">
    <property type="entry name" value="FAD/NAD-bd_sf"/>
</dbReference>
<protein>
    <submittedName>
        <fullName evidence="4">BFD domain protein (2Fe-2S)-binding domain protein</fullName>
    </submittedName>
</protein>
<evidence type="ECO:0000313" key="4">
    <source>
        <dbReference type="EMBL" id="ABW02800.1"/>
    </source>
</evidence>
<proteinExistence type="predicted"/>
<evidence type="ECO:0000259" key="2">
    <source>
        <dbReference type="Pfam" id="PF07992"/>
    </source>
</evidence>
<dbReference type="Pfam" id="PF17806">
    <property type="entry name" value="SO_alpha_A3"/>
    <property type="match status" value="1"/>
</dbReference>
<dbReference type="InterPro" id="IPR023753">
    <property type="entry name" value="FAD/NAD-binding_dom"/>
</dbReference>
<gene>
    <name evidence="4" type="ordered locus">Cmaq_1984</name>
</gene>
<organism evidence="4 5">
    <name type="scientific">Caldivirga maquilingensis (strain ATCC 700844 / DSM 13496 / JCM 10307 / IC-167)</name>
    <dbReference type="NCBI Taxonomy" id="397948"/>
    <lineage>
        <taxon>Archaea</taxon>
        <taxon>Thermoproteota</taxon>
        <taxon>Thermoprotei</taxon>
        <taxon>Thermoproteales</taxon>
        <taxon>Thermoproteaceae</taxon>
        <taxon>Caldivirga</taxon>
    </lineage>
</organism>
<feature type="domain" description="SoxA A3" evidence="3">
    <location>
        <begin position="516"/>
        <end position="572"/>
    </location>
</feature>
<evidence type="ECO:0000256" key="1">
    <source>
        <dbReference type="ARBA" id="ARBA00023002"/>
    </source>
</evidence>
<dbReference type="InterPro" id="IPR051691">
    <property type="entry name" value="Metab_Enz_Cyan_OpOx_G3PDH"/>
</dbReference>
<dbReference type="EMBL" id="CP000852">
    <property type="protein sequence ID" value="ABW02800.1"/>
    <property type="molecule type" value="Genomic_DNA"/>
</dbReference>
<dbReference type="HOGENOM" id="CLU_451026_0_0_2"/>
<dbReference type="eggNOG" id="arCOG01300">
    <property type="taxonomic scope" value="Archaea"/>
</dbReference>
<dbReference type="KEGG" id="cma:Cmaq_1984"/>
<dbReference type="GO" id="GO:0016491">
    <property type="term" value="F:oxidoreductase activity"/>
    <property type="evidence" value="ECO:0007669"/>
    <property type="project" value="UniProtKB-KW"/>
</dbReference>
<evidence type="ECO:0000313" key="5">
    <source>
        <dbReference type="Proteomes" id="UP000001137"/>
    </source>
</evidence>
<dbReference type="Gene3D" id="1.10.10.1100">
    <property type="entry name" value="BFD-like [2Fe-2S]-binding domain"/>
    <property type="match status" value="1"/>
</dbReference>
<reference evidence="4 5" key="1">
    <citation type="submission" date="2007-10" db="EMBL/GenBank/DDBJ databases">
        <title>Complete sequence of Caldivirga maquilingensis IC-167.</title>
        <authorList>
            <consortium name="US DOE Joint Genome Institute"/>
            <person name="Copeland A."/>
            <person name="Lucas S."/>
            <person name="Lapidus A."/>
            <person name="Barry K."/>
            <person name="Glavina del Rio T."/>
            <person name="Dalin E."/>
            <person name="Tice H."/>
            <person name="Pitluck S."/>
            <person name="Saunders E."/>
            <person name="Brettin T."/>
            <person name="Bruce D."/>
            <person name="Detter J.C."/>
            <person name="Han C."/>
            <person name="Schmutz J."/>
            <person name="Larimer F."/>
            <person name="Land M."/>
            <person name="Hauser L."/>
            <person name="Kyrpides N."/>
            <person name="Ivanova N."/>
            <person name="Biddle J.F."/>
            <person name="Zhang Z."/>
            <person name="Fitz-Gibbon S.T."/>
            <person name="Lowe T.M."/>
            <person name="Saltikov C."/>
            <person name="House C.H."/>
            <person name="Richardson P."/>
        </authorList>
    </citation>
    <scope>NUCLEOTIDE SEQUENCE [LARGE SCALE GENOMIC DNA]</scope>
    <source>
        <strain evidence="5">ATCC 700844 / DSM 13496 / JCM 10307 / IC-167</strain>
    </source>
</reference>
<dbReference type="SUPFAM" id="SSF51905">
    <property type="entry name" value="FAD/NAD(P)-binding domain"/>
    <property type="match status" value="1"/>
</dbReference>
<dbReference type="Proteomes" id="UP000001137">
    <property type="component" value="Chromosome"/>
</dbReference>
<dbReference type="InterPro" id="IPR041117">
    <property type="entry name" value="SoxA_A3"/>
</dbReference>
<dbReference type="PANTHER" id="PTHR42949:SF3">
    <property type="entry name" value="ANAEROBIC GLYCEROL-3-PHOSPHATE DEHYDROGENASE SUBUNIT B"/>
    <property type="match status" value="1"/>
</dbReference>
<dbReference type="Pfam" id="PF07992">
    <property type="entry name" value="Pyr_redox_2"/>
    <property type="match status" value="1"/>
</dbReference>
<evidence type="ECO:0000259" key="3">
    <source>
        <dbReference type="Pfam" id="PF17806"/>
    </source>
</evidence>
<dbReference type="GeneID" id="5710015"/>
<keyword evidence="1" id="KW-0560">Oxidoreductase</keyword>
<dbReference type="OrthoDB" id="36306at2157"/>
<dbReference type="InterPro" id="IPR041854">
    <property type="entry name" value="BFD-like_2Fe2S-bd_dom_sf"/>
</dbReference>
<sequence>MVDQGQGRLSNPVMLSSPRTGEVRGFICCEWWCSGYWLSNGALNQCEGRVNAQSRLMGFLSGLARPSVLPRSRLVKVAWPIATRFAKGMRHVDASQLPEPPKAKLINVVTDVLVIGGGLSGLVTAMELSRLGLKVTIVEGNSELGGRIAELEGQGKFKVSDYVNEAKAKLTDGVLTGVVFDGFLEDAAIGHSLDGGSLLEFNYKVLVLATGSREVPLVFPGNYKVPMYTGLTYLKLVKAGVIKGEPILYGTDEWGLGVARELIRLGLNPLVMDHAIQPRTGRLNDLKDLRTLMGAYISGVEVEGTRFRLRYQIPEGPKKFTTGEATGDALISTVRVPAVELLAQLGAELVYDVVLGGIVPRHKWGGEVIGLRNVYVVGEVTGMIPLSVIPLQAKAVAYSIAATYGLVKPEEADKAIAEFKNALVTSNPAALDAFNRLEKGLHDVGYFQEPNVPEVPQWASDWYFLDKADDQLICFCEDVSLGDLLRVTREFLGLKEIKLYILHDEVPKRRELKMPRMEYIKRATGLGTGACQGKLCMVTANLILARLMRRKPYEFGLFRQRPPLNPIPMGTLGDAE</sequence>
<feature type="domain" description="FAD/NAD(P)-binding" evidence="2">
    <location>
        <begin position="111"/>
        <end position="224"/>
    </location>
</feature>
<dbReference type="PRINTS" id="PR00368">
    <property type="entry name" value="FADPNR"/>
</dbReference>
<name>A8MC16_CALMQ</name>
<dbReference type="PRINTS" id="PR00411">
    <property type="entry name" value="PNDRDTASEI"/>
</dbReference>
<keyword evidence="5" id="KW-1185">Reference proteome</keyword>